<evidence type="ECO:0000313" key="2">
    <source>
        <dbReference type="EMBL" id="TPN85932.1"/>
    </source>
</evidence>
<dbReference type="RefSeq" id="WP_140593012.1">
    <property type="nucleotide sequence ID" value="NZ_VFWZ01000003.1"/>
</dbReference>
<proteinExistence type="predicted"/>
<feature type="chain" id="PRO_5021188749" evidence="1">
    <location>
        <begin position="25"/>
        <end position="195"/>
    </location>
</feature>
<accession>A0A504JBL8</accession>
<evidence type="ECO:0000256" key="1">
    <source>
        <dbReference type="SAM" id="SignalP"/>
    </source>
</evidence>
<gene>
    <name evidence="2" type="ORF">FHK87_11670</name>
</gene>
<comment type="caution">
    <text evidence="2">The sequence shown here is derived from an EMBL/GenBank/DDBJ whole genome shotgun (WGS) entry which is preliminary data.</text>
</comment>
<name>A0A504JBL8_9FLAO</name>
<evidence type="ECO:0000313" key="3">
    <source>
        <dbReference type="Proteomes" id="UP000315540"/>
    </source>
</evidence>
<reference evidence="2 3" key="1">
    <citation type="submission" date="2019-06" db="EMBL/GenBank/DDBJ databases">
        <authorList>
            <person name="Meng X."/>
        </authorList>
    </citation>
    <scope>NUCLEOTIDE SEQUENCE [LARGE SCALE GENOMIC DNA]</scope>
    <source>
        <strain evidence="2 3">M625</strain>
    </source>
</reference>
<dbReference type="AlphaFoldDB" id="A0A504JBL8"/>
<keyword evidence="3" id="KW-1185">Reference proteome</keyword>
<dbReference type="OrthoDB" id="1441032at2"/>
<organism evidence="2 3">
    <name type="scientific">Aquimarina algicola</name>
    <dbReference type="NCBI Taxonomy" id="2589995"/>
    <lineage>
        <taxon>Bacteria</taxon>
        <taxon>Pseudomonadati</taxon>
        <taxon>Bacteroidota</taxon>
        <taxon>Flavobacteriia</taxon>
        <taxon>Flavobacteriales</taxon>
        <taxon>Flavobacteriaceae</taxon>
        <taxon>Aquimarina</taxon>
    </lineage>
</organism>
<dbReference type="Proteomes" id="UP000315540">
    <property type="component" value="Unassembled WGS sequence"/>
</dbReference>
<dbReference type="EMBL" id="VFWZ01000003">
    <property type="protein sequence ID" value="TPN85932.1"/>
    <property type="molecule type" value="Genomic_DNA"/>
</dbReference>
<protein>
    <submittedName>
        <fullName evidence="2">Uncharacterized protein</fullName>
    </submittedName>
</protein>
<sequence length="195" mass="21937">MKLYTKLLIVILLNCSIYSGVIHAQVDKNSTENDRSKYNAIVDSSHHYLYVNKENALIGDMVLTESRNQLEARNSYGALLKKISVSKCVDENGECVSSINTYGIQDVKATKDMITVTAIVNYNCCMSILADIKIENHVLDLKYIPYGEYCYCKCPYEVTYVIDLKEVRENTSGGDPYKVIKKVSLQGGRTIVLPK</sequence>
<feature type="signal peptide" evidence="1">
    <location>
        <begin position="1"/>
        <end position="24"/>
    </location>
</feature>
<keyword evidence="1" id="KW-0732">Signal</keyword>